<reference evidence="2" key="1">
    <citation type="journal article" date="2019" name="PLoS Negl. Trop. Dis.">
        <title>Revisiting the worldwide diversity of Leptospira species in the environment.</title>
        <authorList>
            <person name="Vincent A.T."/>
            <person name="Schiettekatte O."/>
            <person name="Bourhy P."/>
            <person name="Veyrier F.J."/>
            <person name="Picardeau M."/>
        </authorList>
    </citation>
    <scope>NUCLEOTIDE SEQUENCE [LARGE SCALE GENOMIC DNA]</scope>
    <source>
        <strain evidence="2">201702454</strain>
    </source>
</reference>
<dbReference type="Proteomes" id="UP000297609">
    <property type="component" value="Unassembled WGS sequence"/>
</dbReference>
<accession>A0A4R9JQF7</accession>
<feature type="transmembrane region" description="Helical" evidence="1">
    <location>
        <begin position="12"/>
        <end position="29"/>
    </location>
</feature>
<name>A0A4R9JQF7_9LEPT</name>
<dbReference type="OrthoDB" id="335292at2"/>
<evidence type="ECO:0000313" key="2">
    <source>
        <dbReference type="EMBL" id="TGL51499.1"/>
    </source>
</evidence>
<evidence type="ECO:0000313" key="3">
    <source>
        <dbReference type="Proteomes" id="UP000297609"/>
    </source>
</evidence>
<proteinExistence type="predicted"/>
<keyword evidence="1" id="KW-0472">Membrane</keyword>
<dbReference type="EMBL" id="RQGG01000032">
    <property type="protein sequence ID" value="TGL51499.1"/>
    <property type="molecule type" value="Genomic_DNA"/>
</dbReference>
<evidence type="ECO:0008006" key="4">
    <source>
        <dbReference type="Google" id="ProtNLM"/>
    </source>
</evidence>
<keyword evidence="3" id="KW-1185">Reference proteome</keyword>
<gene>
    <name evidence="2" type="ORF">EHQ59_11440</name>
</gene>
<evidence type="ECO:0000256" key="1">
    <source>
        <dbReference type="SAM" id="Phobius"/>
    </source>
</evidence>
<keyword evidence="1" id="KW-0812">Transmembrane</keyword>
<keyword evidence="1" id="KW-1133">Transmembrane helix</keyword>
<organism evidence="2 3">
    <name type="scientific">Leptospira kemamanensis</name>
    <dbReference type="NCBI Taxonomy" id="2484942"/>
    <lineage>
        <taxon>Bacteria</taxon>
        <taxon>Pseudomonadati</taxon>
        <taxon>Spirochaetota</taxon>
        <taxon>Spirochaetia</taxon>
        <taxon>Leptospirales</taxon>
        <taxon>Leptospiraceae</taxon>
        <taxon>Leptospira</taxon>
    </lineage>
</organism>
<dbReference type="RefSeq" id="WP_135619780.1">
    <property type="nucleotide sequence ID" value="NZ_RQGG01000032.1"/>
</dbReference>
<sequence>MKAIEKQIQLGKQIFLFGFVLVFASHFIYQRLVDNEINCGALGSPESGCPYSFLDHTLGLDTDHDLGEDGEHSDHVCISCPCNLIVSITWDLYLSHVLVQLHKFYYEPNEIQIPKHIVSHYHFRPPKSIYS</sequence>
<comment type="caution">
    <text evidence="2">The sequence shown here is derived from an EMBL/GenBank/DDBJ whole genome shotgun (WGS) entry which is preliminary data.</text>
</comment>
<protein>
    <recommendedName>
        <fullName evidence="4">DUF2946 domain-containing protein</fullName>
    </recommendedName>
</protein>
<dbReference type="AlphaFoldDB" id="A0A4R9JQF7"/>